<keyword evidence="1" id="KW-0812">Transmembrane</keyword>
<dbReference type="GO" id="GO:0016020">
    <property type="term" value="C:membrane"/>
    <property type="evidence" value="ECO:0007669"/>
    <property type="project" value="TreeGrafter"/>
</dbReference>
<dbReference type="Proteomes" id="UP000183028">
    <property type="component" value="Unassembled WGS sequence"/>
</dbReference>
<dbReference type="STRING" id="322505.SAMN04487836_10626"/>
<dbReference type="AlphaFoldDB" id="A0A1H6UT72"/>
<proteinExistence type="predicted"/>
<protein>
    <submittedName>
        <fullName evidence="2">Steroid 5-alpha reductase family enzyme</fullName>
    </submittedName>
</protein>
<dbReference type="RefSeq" id="WP_074732268.1">
    <property type="nucleotide sequence ID" value="NZ_JAZAUV010000250.1"/>
</dbReference>
<gene>
    <name evidence="2" type="ORF">SAMN04487834_103416</name>
</gene>
<dbReference type="PANTHER" id="PTHR32251:SF15">
    <property type="entry name" value="3-OXO-5-ALPHA-STEROID 4-DEHYDROGENASE (DUF1295)"/>
    <property type="match status" value="1"/>
</dbReference>
<dbReference type="Pfam" id="PF06966">
    <property type="entry name" value="DUF1295"/>
    <property type="match status" value="1"/>
</dbReference>
<feature type="transmembrane region" description="Helical" evidence="1">
    <location>
        <begin position="6"/>
        <end position="23"/>
    </location>
</feature>
<dbReference type="Gene3D" id="1.20.120.1630">
    <property type="match status" value="1"/>
</dbReference>
<feature type="transmembrane region" description="Helical" evidence="1">
    <location>
        <begin position="171"/>
        <end position="192"/>
    </location>
</feature>
<evidence type="ECO:0000256" key="1">
    <source>
        <dbReference type="SAM" id="Phobius"/>
    </source>
</evidence>
<keyword evidence="1" id="KW-1133">Transmembrane helix</keyword>
<dbReference type="PROSITE" id="PS50244">
    <property type="entry name" value="S5A_REDUCTASE"/>
    <property type="match status" value="1"/>
</dbReference>
<keyword evidence="3" id="KW-1185">Reference proteome</keyword>
<dbReference type="PANTHER" id="PTHR32251">
    <property type="entry name" value="3-OXO-5-ALPHA-STEROID 4-DEHYDROGENASE"/>
    <property type="match status" value="1"/>
</dbReference>
<dbReference type="eggNOG" id="COG3752">
    <property type="taxonomic scope" value="Bacteria"/>
</dbReference>
<name>A0A1H6UT72_9FIRM</name>
<feature type="transmembrane region" description="Helical" evidence="1">
    <location>
        <begin position="132"/>
        <end position="150"/>
    </location>
</feature>
<dbReference type="OrthoDB" id="9779233at2"/>
<organism evidence="2 3">
    <name type="scientific">Sharpea azabuensis</name>
    <dbReference type="NCBI Taxonomy" id="322505"/>
    <lineage>
        <taxon>Bacteria</taxon>
        <taxon>Bacillati</taxon>
        <taxon>Bacillota</taxon>
        <taxon>Erysipelotrichia</taxon>
        <taxon>Erysipelotrichales</taxon>
        <taxon>Coprobacillaceae</taxon>
        <taxon>Sharpea</taxon>
    </lineage>
</organism>
<sequence length="263" mass="29728">MNSFFMILVLSLFASAIGFYKYVWFISIGYGAAVALIGAGLLVIFRNQLTIGTLFASILFILYGCRLAGYLSYREVKTAYNRRMKGEVKGNDSVNFIAKVGIWVSAALLYVLETSPVFFRLVNHKGTDLFCMIGLIISLTGLILETTADLQKNKAKKVNPRRFVDTGLFRLVRCPNYLGEMIFWTGVFVSGLNVYHNALEWICALIGYLGIIYVMFGGARRLEIRQDKNYGNDPEYIAYKNSTPIMIPFIPLYSVKKHKWLVA</sequence>
<accession>A0A1H6UT72</accession>
<dbReference type="InterPro" id="IPR010721">
    <property type="entry name" value="UstE-like"/>
</dbReference>
<evidence type="ECO:0000313" key="2">
    <source>
        <dbReference type="EMBL" id="SEI91500.1"/>
    </source>
</evidence>
<keyword evidence="1" id="KW-0472">Membrane</keyword>
<reference evidence="3" key="1">
    <citation type="submission" date="2016-10" db="EMBL/GenBank/DDBJ databases">
        <authorList>
            <person name="Varghese N."/>
        </authorList>
    </citation>
    <scope>NUCLEOTIDE SEQUENCE [LARGE SCALE GENOMIC DNA]</scope>
    <source>
        <strain evidence="3">DSM 20406</strain>
    </source>
</reference>
<feature type="transmembrane region" description="Helical" evidence="1">
    <location>
        <begin position="28"/>
        <end position="45"/>
    </location>
</feature>
<feature type="transmembrane region" description="Helical" evidence="1">
    <location>
        <begin position="51"/>
        <end position="73"/>
    </location>
</feature>
<feature type="transmembrane region" description="Helical" evidence="1">
    <location>
        <begin position="94"/>
        <end position="112"/>
    </location>
</feature>
<dbReference type="EMBL" id="FNYK01000034">
    <property type="protein sequence ID" value="SEI91500.1"/>
    <property type="molecule type" value="Genomic_DNA"/>
</dbReference>
<evidence type="ECO:0000313" key="3">
    <source>
        <dbReference type="Proteomes" id="UP000183028"/>
    </source>
</evidence>
<feature type="transmembrane region" description="Helical" evidence="1">
    <location>
        <begin position="198"/>
        <end position="216"/>
    </location>
</feature>